<dbReference type="PANTHER" id="PTHR13802">
    <property type="entry name" value="MUCIN 4-RELATED"/>
    <property type="match status" value="1"/>
</dbReference>
<protein>
    <submittedName>
        <fullName evidence="2">T5SS/PEP-CTERM-associated repeat protein</fullName>
    </submittedName>
</protein>
<accession>A0A2W7QUG0</accession>
<dbReference type="GO" id="GO:0004553">
    <property type="term" value="F:hydrolase activity, hydrolyzing O-glycosyl compounds"/>
    <property type="evidence" value="ECO:0007669"/>
    <property type="project" value="InterPro"/>
</dbReference>
<dbReference type="PANTHER" id="PTHR13802:SF59">
    <property type="entry name" value="SUSHI DOMAIN-CONTAINING PROTEIN 2"/>
    <property type="match status" value="1"/>
</dbReference>
<dbReference type="STRING" id="121821.GCA_001870675_03312"/>
<dbReference type="Proteomes" id="UP000249364">
    <property type="component" value="Unassembled WGS sequence"/>
</dbReference>
<dbReference type="Pfam" id="PF00094">
    <property type="entry name" value="VWD"/>
    <property type="match status" value="1"/>
</dbReference>
<dbReference type="SUPFAM" id="SSF63446">
    <property type="entry name" value="Type I dockerin domain"/>
    <property type="match status" value="1"/>
</dbReference>
<name>A0A2W7QUG0_9RHOB</name>
<dbReference type="Pfam" id="PF00404">
    <property type="entry name" value="Dockerin_1"/>
    <property type="match status" value="1"/>
</dbReference>
<dbReference type="OrthoDB" id="733404at2"/>
<dbReference type="InterPro" id="IPR036439">
    <property type="entry name" value="Dockerin_dom_sf"/>
</dbReference>
<organism evidence="2 3">
    <name type="scientific">Roseinatronobacter thiooxidans</name>
    <dbReference type="NCBI Taxonomy" id="121821"/>
    <lineage>
        <taxon>Bacteria</taxon>
        <taxon>Pseudomonadati</taxon>
        <taxon>Pseudomonadota</taxon>
        <taxon>Alphaproteobacteria</taxon>
        <taxon>Rhodobacterales</taxon>
        <taxon>Paracoccaceae</taxon>
        <taxon>Roseinatronobacter</taxon>
    </lineage>
</organism>
<evidence type="ECO:0000313" key="3">
    <source>
        <dbReference type="Proteomes" id="UP000249364"/>
    </source>
</evidence>
<dbReference type="InterPro" id="IPR051495">
    <property type="entry name" value="Epithelial_Barrier/Signaling"/>
</dbReference>
<gene>
    <name evidence="2" type="ORF">LY56_02348</name>
</gene>
<dbReference type="RefSeq" id="WP_071471079.1">
    <property type="nucleotide sequence ID" value="NZ_MEHT01000046.1"/>
</dbReference>
<dbReference type="CDD" id="cd14256">
    <property type="entry name" value="Dockerin_I"/>
    <property type="match status" value="1"/>
</dbReference>
<keyword evidence="3" id="KW-1185">Reference proteome</keyword>
<comment type="caution">
    <text evidence="2">The sequence shown here is derived from an EMBL/GenBank/DDBJ whole genome shotgun (WGS) entry which is preliminary data.</text>
</comment>
<dbReference type="PROSITE" id="PS51233">
    <property type="entry name" value="VWFD"/>
    <property type="match status" value="1"/>
</dbReference>
<evidence type="ECO:0000259" key="1">
    <source>
        <dbReference type="PROSITE" id="PS51233"/>
    </source>
</evidence>
<dbReference type="GO" id="GO:0000272">
    <property type="term" value="P:polysaccharide catabolic process"/>
    <property type="evidence" value="ECO:0007669"/>
    <property type="project" value="InterPro"/>
</dbReference>
<dbReference type="InterPro" id="IPR001846">
    <property type="entry name" value="VWF_type-D"/>
</dbReference>
<dbReference type="SMART" id="SM00216">
    <property type="entry name" value="VWD"/>
    <property type="match status" value="1"/>
</dbReference>
<feature type="domain" description="VWFD" evidence="1">
    <location>
        <begin position="1235"/>
        <end position="1435"/>
    </location>
</feature>
<dbReference type="Gene3D" id="1.10.1330.10">
    <property type="entry name" value="Dockerin domain"/>
    <property type="match status" value="1"/>
</dbReference>
<evidence type="ECO:0000313" key="2">
    <source>
        <dbReference type="EMBL" id="PZX42055.1"/>
    </source>
</evidence>
<dbReference type="EMBL" id="QKZQ01000010">
    <property type="protein sequence ID" value="PZX42055.1"/>
    <property type="molecule type" value="Genomic_DNA"/>
</dbReference>
<sequence length="1713" mass="169819">MAVVKTGIFFENASTYTYGFSDASGQLLVSNGQTLTLTSATAGPFVSAGSPGSGTPDPDALGAIILRDQGSLLQVVSGPASPDGTGLSIGYGARGLMQVLGGAEFRLSNPTGPNNAEVSIGVGGGTGTALVDASAITIQSMQGEVGLMIGDWAGAGADGTLSLRNGATALFEGGAGVFANVGRLAGNEGAILVQSGSALELRAPDGRQANLRVGRNDGTGQLQVTGESSLVQLSGQLAIGLDGGLGTVQIANGGAVVNAHHAFAATRIGHGTDAQGAATADNGSLTTRSESGFAQLDIGVAGGEGTLQATGSALTVQGMQGVDVAIGAGAGADGRMRLENGSTAQFSSGAGGVNLDVGRSDASGLLEVIGSQMTIHAPRDGGTASYAFVLVGSQGGEGQLILDAAQLSVEGQSAGVHVGTRWSGSDANDGTGDVILRNGSGMHVQAGDVTGGFWVGGGDGSQGRAQILSGSVLDMGGNGLVQIGFAAPNMTGGGTGHLTIDGAGSRATGLRGLDLGRGGSDGVLDVSNDARALFGGLGAGRNVNLDIGWDTGSEGVLNITDALVSVQAGTAQDEPFELKGVTANFGRQGGTGLANISGAGHEEGAALQGLVLLGHAESDYVDITFGQGVGSAGHAVVRGAVLGARNDGITFGPEGEINLGGDGGYAAMRIGLQGGAGSVDLGESSTLFVMSGGVDDAAEIIVGSGAGATGSLHLSGGSELDLIARQQDAWLVAGGEGGASGTITMSASSAFIEAARNGGVRLGTSWFDAPDRVGIGRLTLEDGSDLTISAQGSGANFFVGGGAGSDAQAIIRDSSVSMDGAAHRLVIVGGTPAFTPGTGGKGEMHLQGASARLLGARDILVGTNGGDGRLELRAGARAILEDAGDGSAGQTVAGIGIGRVREGQPDIAATGALVVDGAGSLLAGEAAGVSRLIVGASGGTAAAQISGGASVQINAGVSAVEIGVDGGIGRMDVTGAGTRVAVEGADGRIHIGRGLNPQASAEGAGQGILTIGAGADVLASTKVELGDAGAATSVLALAGGRLITPLIEVYSGPVPQNNMLLGYGEIVGTAGQPALVMSGSSFYVGDQIGADGGQITATGVMAITGNVVKQGSAVHFDIGSAGGGYDQVLVTGAFAMNGGSLHLSMLEAAQNVLAGNGVRLLSASDGIFLNDVALVIDPLPDGTVIGTEMRAGDTELWAVWEGGPAAFVPLPAAWQSWLDWIGGGGGAPPAAPQVARADTIADPHLVTLDGLAYDFHAAGEFVLTRSTDGSFEVQARMAPVGENASENVAAAVRLEGGTVMVDATTPDSVLINGSAVTLTSGQSIAVGGDLVYRTGNTWHLVHRHGAPEGDTLSAVSATVTEGRLDISVFLSPVLSGQVNGLLGNFDGNPDTDLALPDGQLVSRPLVFGDDADAGILGLYGAFRDAWRVSDRADSLFSYGAGEGPDSFYLPDYPSGMITLADFESAAIDSATQTLLATGLEQGSVAFNNALFDLLVTENPAYVAAAVTFQTQQQARPETAPEIVAPPVTGGALDGLVTFGGQVLDVRGAAMEGVRVTFTPQGQSVAHIRNSRSEGEFGFDLLPNQAGGVVDATRPYDPSVDGTVTALDALDVLRMAVGLRPSFGDAPGEAFIAADINRDGQITALDALEVLRAAVGLPSGNAPRWVFIDAAADLSELDRSGVNIPSGVRLDTLDAGGAEIGLTAILLGNMQEFA</sequence>
<proteinExistence type="predicted"/>
<reference evidence="2 3" key="1">
    <citation type="submission" date="2018-06" db="EMBL/GenBank/DDBJ databases">
        <title>Genomic Encyclopedia of Archaeal and Bacterial Type Strains, Phase II (KMG-II): from individual species to whole genera.</title>
        <authorList>
            <person name="Goeker M."/>
        </authorList>
    </citation>
    <scope>NUCLEOTIDE SEQUENCE [LARGE SCALE GENOMIC DNA]</scope>
    <source>
        <strain evidence="2 3">DSM 13087</strain>
    </source>
</reference>
<dbReference type="InterPro" id="IPR002105">
    <property type="entry name" value="Dockerin_1_rpt"/>
</dbReference>